<dbReference type="SMART" id="SM01091">
    <property type="entry name" value="CorC_HlyC"/>
    <property type="match status" value="1"/>
</dbReference>
<evidence type="ECO:0000256" key="4">
    <source>
        <dbReference type="ARBA" id="ARBA00022692"/>
    </source>
</evidence>
<keyword evidence="7 9" id="KW-0129">CBS domain</keyword>
<dbReference type="GO" id="GO:0005886">
    <property type="term" value="C:plasma membrane"/>
    <property type="evidence" value="ECO:0007669"/>
    <property type="project" value="UniProtKB-SubCell"/>
</dbReference>
<evidence type="ECO:0000259" key="13">
    <source>
        <dbReference type="PROSITE" id="PS51846"/>
    </source>
</evidence>
<dbReference type="CDD" id="cd04590">
    <property type="entry name" value="CBS_pair_CorC_HlyC_assoc"/>
    <property type="match status" value="1"/>
</dbReference>
<dbReference type="PANTHER" id="PTHR22777:SF32">
    <property type="entry name" value="UPF0053 INNER MEMBRANE PROTEIN YFJD"/>
    <property type="match status" value="1"/>
</dbReference>
<keyword evidence="5" id="KW-0677">Repeat</keyword>
<organism evidence="14 15">
    <name type="scientific">Conyzicola lurida</name>
    <dbReference type="NCBI Taxonomy" id="1172621"/>
    <lineage>
        <taxon>Bacteria</taxon>
        <taxon>Bacillati</taxon>
        <taxon>Actinomycetota</taxon>
        <taxon>Actinomycetes</taxon>
        <taxon>Micrococcales</taxon>
        <taxon>Microbacteriaceae</taxon>
        <taxon>Conyzicola</taxon>
    </lineage>
</organism>
<evidence type="ECO:0000313" key="15">
    <source>
        <dbReference type="Proteomes" id="UP000536685"/>
    </source>
</evidence>
<proteinExistence type="inferred from homology"/>
<evidence type="ECO:0000256" key="3">
    <source>
        <dbReference type="ARBA" id="ARBA00022475"/>
    </source>
</evidence>
<keyword evidence="6 10" id="KW-1133">Transmembrane helix</keyword>
<dbReference type="Gene3D" id="3.10.580.10">
    <property type="entry name" value="CBS-domain"/>
    <property type="match status" value="1"/>
</dbReference>
<keyword evidence="8 10" id="KW-0472">Membrane</keyword>
<keyword evidence="4 10" id="KW-0812">Transmembrane</keyword>
<dbReference type="Proteomes" id="UP000536685">
    <property type="component" value="Unassembled WGS sequence"/>
</dbReference>
<name>A0A841AJM3_9MICO</name>
<dbReference type="InterPro" id="IPR000644">
    <property type="entry name" value="CBS_dom"/>
</dbReference>
<evidence type="ECO:0000256" key="9">
    <source>
        <dbReference type="PROSITE-ProRule" id="PRU00703"/>
    </source>
</evidence>
<dbReference type="Pfam" id="PF01595">
    <property type="entry name" value="CNNM"/>
    <property type="match status" value="1"/>
</dbReference>
<keyword evidence="3" id="KW-1003">Cell membrane</keyword>
<evidence type="ECO:0000259" key="12">
    <source>
        <dbReference type="PROSITE" id="PS51371"/>
    </source>
</evidence>
<dbReference type="InterPro" id="IPR002550">
    <property type="entry name" value="CNNM"/>
</dbReference>
<evidence type="ECO:0000256" key="1">
    <source>
        <dbReference type="ARBA" id="ARBA00004651"/>
    </source>
</evidence>
<evidence type="ECO:0000256" key="10">
    <source>
        <dbReference type="PROSITE-ProRule" id="PRU01193"/>
    </source>
</evidence>
<sequence>MMIPIFVSVAVLLVLFGGLLAAADAALSVLSRTDIVDIASTSRWRKALLAISDDIGAHTNALNFMRVVAETTAAVLVSLSFAYAIEQWWLALLWSALLMTAVSFVLVGSSPRSVGRAHPRGTLRFSAGLIRGIRLFLGPVANALVAIGNRVTPGRPKSVTFSSEEQLLSMVDEATELDVLEEVDRELIHSIFEFSDTVVREVMIPRTDMITVEGDEAIGTAMAIFLSRGVSRMPVIGENVDDVLGILHLRDIARINYEQPVGAETMTVLELARPVLFAPESQKADSLLRNMQLEANHLAMIVDEYGGIAGLVTLEDLIEELVGDISDEYDHEAPEIEDLGDGVYRVSARLPTDELGDLFDMELDDDDVDSVGGLLTKTLGRLPVKGSSATVSGLVLTADRTEGRRRRVSTVLVERDQAALEAATADSTTESD</sequence>
<gene>
    <name evidence="14" type="ORF">HD599_001730</name>
</gene>
<comment type="similarity">
    <text evidence="2">Belongs to the UPF0053 family.</text>
</comment>
<feature type="domain" description="CNNM transmembrane" evidence="13">
    <location>
        <begin position="1"/>
        <end position="184"/>
    </location>
</feature>
<feature type="domain" description="CBS" evidence="12">
    <location>
        <begin position="203"/>
        <end position="264"/>
    </location>
</feature>
<comment type="subcellular location">
    <subcellularLocation>
        <location evidence="1">Cell membrane</location>
        <topology evidence="1">Multi-pass membrane protein</topology>
    </subcellularLocation>
</comment>
<dbReference type="InterPro" id="IPR044751">
    <property type="entry name" value="Ion_transp-like_CBS"/>
</dbReference>
<dbReference type="FunFam" id="3.10.580.10:FF:000002">
    <property type="entry name" value="Magnesium/cobalt efflux protein CorC"/>
    <property type="match status" value="1"/>
</dbReference>
<dbReference type="SUPFAM" id="SSF54631">
    <property type="entry name" value="CBS-domain pair"/>
    <property type="match status" value="1"/>
</dbReference>
<reference evidence="14 15" key="1">
    <citation type="submission" date="2020-08" db="EMBL/GenBank/DDBJ databases">
        <title>Sequencing the genomes of 1000 actinobacteria strains.</title>
        <authorList>
            <person name="Klenk H.-P."/>
        </authorList>
    </citation>
    <scope>NUCLEOTIDE SEQUENCE [LARGE SCALE GENOMIC DNA]</scope>
    <source>
        <strain evidence="14 15">DSM 105784</strain>
    </source>
</reference>
<dbReference type="Pfam" id="PF03471">
    <property type="entry name" value="CorC_HlyC"/>
    <property type="match status" value="1"/>
</dbReference>
<evidence type="ECO:0000313" key="14">
    <source>
        <dbReference type="EMBL" id="MBB5843407.1"/>
    </source>
</evidence>
<feature type="domain" description="CBS" evidence="12">
    <location>
        <begin position="271"/>
        <end position="328"/>
    </location>
</feature>
<dbReference type="GO" id="GO:0050660">
    <property type="term" value="F:flavin adenine dinucleotide binding"/>
    <property type="evidence" value="ECO:0007669"/>
    <property type="project" value="InterPro"/>
</dbReference>
<evidence type="ECO:0000256" key="8">
    <source>
        <dbReference type="ARBA" id="ARBA00023136"/>
    </source>
</evidence>
<dbReference type="AlphaFoldDB" id="A0A841AJM3"/>
<keyword evidence="15" id="KW-1185">Reference proteome</keyword>
<dbReference type="EMBL" id="JACHMJ010000001">
    <property type="protein sequence ID" value="MBB5843407.1"/>
    <property type="molecule type" value="Genomic_DNA"/>
</dbReference>
<dbReference type="InterPro" id="IPR046342">
    <property type="entry name" value="CBS_dom_sf"/>
</dbReference>
<evidence type="ECO:0000256" key="2">
    <source>
        <dbReference type="ARBA" id="ARBA00006337"/>
    </source>
</evidence>
<comment type="caution">
    <text evidence="14">The sequence shown here is derived from an EMBL/GenBank/DDBJ whole genome shotgun (WGS) entry which is preliminary data.</text>
</comment>
<dbReference type="InterPro" id="IPR016169">
    <property type="entry name" value="FAD-bd_PCMH_sub2"/>
</dbReference>
<feature type="transmembrane region" description="Helical" evidence="11">
    <location>
        <begin position="128"/>
        <end position="148"/>
    </location>
</feature>
<evidence type="ECO:0000256" key="5">
    <source>
        <dbReference type="ARBA" id="ARBA00022737"/>
    </source>
</evidence>
<protein>
    <submittedName>
        <fullName evidence="14">CBS domain containing-hemolysin-like protein</fullName>
    </submittedName>
</protein>
<dbReference type="Gene3D" id="3.30.465.10">
    <property type="match status" value="1"/>
</dbReference>
<dbReference type="SMART" id="SM00116">
    <property type="entry name" value="CBS"/>
    <property type="match status" value="1"/>
</dbReference>
<dbReference type="Pfam" id="PF00571">
    <property type="entry name" value="CBS"/>
    <property type="match status" value="2"/>
</dbReference>
<evidence type="ECO:0000256" key="7">
    <source>
        <dbReference type="ARBA" id="ARBA00023122"/>
    </source>
</evidence>
<dbReference type="PANTHER" id="PTHR22777">
    <property type="entry name" value="HEMOLYSIN-RELATED"/>
    <property type="match status" value="1"/>
</dbReference>
<dbReference type="PROSITE" id="PS51846">
    <property type="entry name" value="CNNM"/>
    <property type="match status" value="1"/>
</dbReference>
<accession>A0A841AJM3</accession>
<dbReference type="InterPro" id="IPR005170">
    <property type="entry name" value="Transptr-assoc_dom"/>
</dbReference>
<dbReference type="InterPro" id="IPR036318">
    <property type="entry name" value="FAD-bd_PCMH-like_sf"/>
</dbReference>
<feature type="transmembrane region" description="Helical" evidence="11">
    <location>
        <begin position="88"/>
        <end position="107"/>
    </location>
</feature>
<evidence type="ECO:0000256" key="11">
    <source>
        <dbReference type="SAM" id="Phobius"/>
    </source>
</evidence>
<dbReference type="PROSITE" id="PS51371">
    <property type="entry name" value="CBS"/>
    <property type="match status" value="2"/>
</dbReference>
<evidence type="ECO:0000256" key="6">
    <source>
        <dbReference type="ARBA" id="ARBA00022989"/>
    </source>
</evidence>
<dbReference type="SUPFAM" id="SSF56176">
    <property type="entry name" value="FAD-binding/transporter-associated domain-like"/>
    <property type="match status" value="1"/>
</dbReference>